<feature type="compositionally biased region" description="Basic and acidic residues" evidence="1">
    <location>
        <begin position="256"/>
        <end position="300"/>
    </location>
</feature>
<sequence length="634" mass="68806">MKIIQSVLLVTAIAVTVAFPTPQEEKTTSKTAKDEEHVPTVQKIEIHVEVKAMSPDVKMPATVTVSEAHEPLASPKDKNLESKKSEDSVQVTKASETSKPSETVELHKIKKIQVVVQPTPAEESVAKKSDVKSDVEGTSEKVEQVKSLPVAVKSVPSETVKEVEKEKTTLEQKPTTSDALSTTSESKSVKIENSQAKSAEPRQDTATSQPRPVIVEAPVMKSNENKLQDLEDKIETTKAVKVETKQQAKDDDDSKEDNSSEESPKDTVRVVSDETPEDAVKESKAEMIKDEKETKMQTDDALKETVVPVVTEGMKQGAKSVEDETVIPIVEDLPNKKQSVEAEPTYRMIPVTVVIEKPKVKEITIRTVAPVEKKEEEKPVEKKEEAKVIEPESGAEKSVESEMPKETIAKVDVSASPVADADSVTPEEELPLVKAIDPITVKADVQELTVTEEQKEDTPATRTVDPIKDTVEPVTVEVSAVNVAEESLKAVEEPVPVAEPSPAVEPEEVVQQDAAAADEPAKEAELKSVEPMMDEGSSTKAAVTESETAEKKVEDSSISSSTTTKALEDVTSTSEVMEKVEEAAAKEVEASTTTTTTTTTPAPVKTEGKKGKKKLPANIRGYSKRLQQDQKKSQ</sequence>
<feature type="compositionally biased region" description="Basic and acidic residues" evidence="1">
    <location>
        <begin position="159"/>
        <end position="170"/>
    </location>
</feature>
<feature type="compositionally biased region" description="Polar residues" evidence="1">
    <location>
        <begin position="88"/>
        <end position="101"/>
    </location>
</feature>
<feature type="compositionally biased region" description="Basic and acidic residues" evidence="1">
    <location>
        <begin position="67"/>
        <end position="87"/>
    </location>
</feature>
<feature type="compositionally biased region" description="Polar residues" evidence="1">
    <location>
        <begin position="556"/>
        <end position="575"/>
    </location>
</feature>
<feature type="compositionally biased region" description="Low complexity" evidence="1">
    <location>
        <begin position="590"/>
        <end position="605"/>
    </location>
</feature>
<accession>A0ABM2A5Y6</accession>
<evidence type="ECO:0000256" key="1">
    <source>
        <dbReference type="SAM" id="MobiDB-lite"/>
    </source>
</evidence>
<dbReference type="Proteomes" id="UP000069940">
    <property type="component" value="Unassembled WGS sequence"/>
</dbReference>
<feature type="compositionally biased region" description="Low complexity" evidence="1">
    <location>
        <begin position="493"/>
        <end position="504"/>
    </location>
</feature>
<organism evidence="3 4">
    <name type="scientific">Aedes albopictus</name>
    <name type="common">Asian tiger mosquito</name>
    <name type="synonym">Stegomyia albopicta</name>
    <dbReference type="NCBI Taxonomy" id="7160"/>
    <lineage>
        <taxon>Eukaryota</taxon>
        <taxon>Metazoa</taxon>
        <taxon>Ecdysozoa</taxon>
        <taxon>Arthropoda</taxon>
        <taxon>Hexapoda</taxon>
        <taxon>Insecta</taxon>
        <taxon>Pterygota</taxon>
        <taxon>Neoptera</taxon>
        <taxon>Endopterygota</taxon>
        <taxon>Diptera</taxon>
        <taxon>Nematocera</taxon>
        <taxon>Culicoidea</taxon>
        <taxon>Culicidae</taxon>
        <taxon>Culicinae</taxon>
        <taxon>Aedini</taxon>
        <taxon>Aedes</taxon>
        <taxon>Stegomyia</taxon>
    </lineage>
</organism>
<feature type="region of interest" description="Disordered" evidence="1">
    <location>
        <begin position="448"/>
        <end position="468"/>
    </location>
</feature>
<protein>
    <submittedName>
        <fullName evidence="3">Uncharacterized protein</fullName>
    </submittedName>
</protein>
<feature type="region of interest" description="Disordered" evidence="1">
    <location>
        <begin position="488"/>
        <end position="634"/>
    </location>
</feature>
<reference evidence="4" key="1">
    <citation type="journal article" date="2015" name="Proc. Natl. Acad. Sci. U.S.A.">
        <title>Genome sequence of the Asian Tiger mosquito, Aedes albopictus, reveals insights into its biology, genetics, and evolution.</title>
        <authorList>
            <person name="Chen X.G."/>
            <person name="Jiang X."/>
            <person name="Gu J."/>
            <person name="Xu M."/>
            <person name="Wu Y."/>
            <person name="Deng Y."/>
            <person name="Zhang C."/>
            <person name="Bonizzoni M."/>
            <person name="Dermauw W."/>
            <person name="Vontas J."/>
            <person name="Armbruster P."/>
            <person name="Huang X."/>
            <person name="Yang Y."/>
            <person name="Zhang H."/>
            <person name="He W."/>
            <person name="Peng H."/>
            <person name="Liu Y."/>
            <person name="Wu K."/>
            <person name="Chen J."/>
            <person name="Lirakis M."/>
            <person name="Topalis P."/>
            <person name="Van Leeuwen T."/>
            <person name="Hall A.B."/>
            <person name="Jiang X."/>
            <person name="Thorpe C."/>
            <person name="Mueller R.L."/>
            <person name="Sun C."/>
            <person name="Waterhouse R.M."/>
            <person name="Yan G."/>
            <person name="Tu Z.J."/>
            <person name="Fang X."/>
            <person name="James A.A."/>
        </authorList>
    </citation>
    <scope>NUCLEOTIDE SEQUENCE [LARGE SCALE GENOMIC DNA]</scope>
    <source>
        <strain evidence="4">Foshan</strain>
    </source>
</reference>
<name>A0ABM2A5Y6_AEDAL</name>
<keyword evidence="2" id="KW-0732">Signal</keyword>
<feature type="compositionally biased region" description="Basic and acidic residues" evidence="1">
    <location>
        <begin position="452"/>
        <end position="468"/>
    </location>
</feature>
<feature type="compositionally biased region" description="Basic and acidic residues" evidence="1">
    <location>
        <begin position="124"/>
        <end position="142"/>
    </location>
</feature>
<feature type="chain" id="PRO_5046024203" evidence="2">
    <location>
        <begin position="19"/>
        <end position="634"/>
    </location>
</feature>
<dbReference type="RefSeq" id="XP_062707435.1">
    <property type="nucleotide sequence ID" value="XM_062851451.1"/>
</dbReference>
<feature type="compositionally biased region" description="Polar residues" evidence="1">
    <location>
        <begin position="171"/>
        <end position="197"/>
    </location>
</feature>
<reference evidence="3" key="2">
    <citation type="submission" date="2025-05" db="UniProtKB">
        <authorList>
            <consortium name="EnsemblMetazoa"/>
        </authorList>
    </citation>
    <scope>IDENTIFICATION</scope>
    <source>
        <strain evidence="3">Foshan</strain>
    </source>
</reference>
<evidence type="ECO:0000313" key="4">
    <source>
        <dbReference type="Proteomes" id="UP000069940"/>
    </source>
</evidence>
<feature type="compositionally biased region" description="Basic and acidic residues" evidence="1">
    <location>
        <begin position="372"/>
        <end position="409"/>
    </location>
</feature>
<evidence type="ECO:0000256" key="2">
    <source>
        <dbReference type="SAM" id="SignalP"/>
    </source>
</evidence>
<keyword evidence="4" id="KW-1185">Reference proteome</keyword>
<feature type="region of interest" description="Disordered" evidence="1">
    <location>
        <begin position="372"/>
        <end position="429"/>
    </location>
</feature>
<feature type="region of interest" description="Disordered" evidence="1">
    <location>
        <begin position="118"/>
        <end position="142"/>
    </location>
</feature>
<dbReference type="EnsemblMetazoa" id="AALFPA23_024778.R36926">
    <property type="protein sequence ID" value="AALFPA23_024778.P36926"/>
    <property type="gene ID" value="AALFPA23_024778"/>
</dbReference>
<feature type="signal peptide" evidence="2">
    <location>
        <begin position="1"/>
        <end position="18"/>
    </location>
</feature>
<proteinExistence type="predicted"/>
<dbReference type="GeneID" id="115258566"/>
<feature type="compositionally biased region" description="Basic and acidic residues" evidence="1">
    <location>
        <begin position="519"/>
        <end position="528"/>
    </location>
</feature>
<feature type="region of interest" description="Disordered" evidence="1">
    <location>
        <begin position="154"/>
        <end position="300"/>
    </location>
</feature>
<feature type="compositionally biased region" description="Basic and acidic residues" evidence="1">
    <location>
        <begin position="576"/>
        <end position="589"/>
    </location>
</feature>
<evidence type="ECO:0000313" key="3">
    <source>
        <dbReference type="EnsemblMetazoa" id="AALFPA23_024778.P36926"/>
    </source>
</evidence>
<feature type="region of interest" description="Disordered" evidence="1">
    <location>
        <begin position="61"/>
        <end position="103"/>
    </location>
</feature>
<feature type="compositionally biased region" description="Basic and acidic residues" evidence="1">
    <location>
        <begin position="223"/>
        <end position="249"/>
    </location>
</feature>